<evidence type="ECO:0000256" key="7">
    <source>
        <dbReference type="ARBA" id="ARBA00024731"/>
    </source>
</evidence>
<dbReference type="InterPro" id="IPR000640">
    <property type="entry name" value="EFG_V-like"/>
</dbReference>
<evidence type="ECO:0000259" key="9">
    <source>
        <dbReference type="PROSITE" id="PS51722"/>
    </source>
</evidence>
<dbReference type="InterPro" id="IPR004540">
    <property type="entry name" value="Transl_elong_EFG/EF2"/>
</dbReference>
<dbReference type="CDD" id="cd16262">
    <property type="entry name" value="EFG_III"/>
    <property type="match status" value="1"/>
</dbReference>
<dbReference type="Gene3D" id="3.30.70.870">
    <property type="entry name" value="Elongation Factor G (Translational Gtpase), domain 3"/>
    <property type="match status" value="1"/>
</dbReference>
<dbReference type="Pfam" id="PF03144">
    <property type="entry name" value="GTP_EFTU_D2"/>
    <property type="match status" value="1"/>
</dbReference>
<feature type="binding site" evidence="8">
    <location>
        <begin position="17"/>
        <end position="24"/>
    </location>
    <ligand>
        <name>GTP</name>
        <dbReference type="ChEBI" id="CHEBI:37565"/>
    </ligand>
</feature>
<dbReference type="GO" id="GO:0003746">
    <property type="term" value="F:translation elongation factor activity"/>
    <property type="evidence" value="ECO:0007669"/>
    <property type="project" value="UniProtKB-UniRule"/>
</dbReference>
<dbReference type="InterPro" id="IPR009022">
    <property type="entry name" value="EFG_III"/>
</dbReference>
<evidence type="ECO:0000313" key="13">
    <source>
        <dbReference type="Proteomes" id="UP000198988"/>
    </source>
</evidence>
<dbReference type="EMBL" id="CVUD02000109">
    <property type="protein sequence ID" value="SEH72746.1"/>
    <property type="molecule type" value="Genomic_DNA"/>
</dbReference>
<dbReference type="PROSITE" id="PS00301">
    <property type="entry name" value="G_TR_1"/>
    <property type="match status" value="1"/>
</dbReference>
<dbReference type="SMART" id="SM00889">
    <property type="entry name" value="EFG_IV"/>
    <property type="match status" value="1"/>
</dbReference>
<dbReference type="PRINTS" id="PR00315">
    <property type="entry name" value="ELONGATNFCT"/>
</dbReference>
<reference evidence="12 13" key="2">
    <citation type="submission" date="2016-06" db="EMBL/GenBank/DDBJ databases">
        <authorList>
            <person name="Petersen J."/>
            <person name="Sayavedra L."/>
        </authorList>
    </citation>
    <scope>NUCLEOTIDE SEQUENCE [LARGE SCALE GENOMIC DNA]</scope>
    <source>
        <strain evidence="13">BazSymA</strain>
        <strain evidence="12">BazSymB</strain>
    </source>
</reference>
<keyword evidence="5 8" id="KW-0648">Protein biosynthesis</keyword>
<keyword evidence="3 8" id="KW-0547">Nucleotide-binding</keyword>
<dbReference type="AlphaFoldDB" id="A0A1H6KQ94"/>
<dbReference type="NCBIfam" id="TIGR00231">
    <property type="entry name" value="small_GTP"/>
    <property type="match status" value="1"/>
</dbReference>
<dbReference type="PANTHER" id="PTHR43261:SF1">
    <property type="entry name" value="RIBOSOME-RELEASING FACTOR 2, MITOCHONDRIAL"/>
    <property type="match status" value="1"/>
</dbReference>
<dbReference type="Pfam" id="PF03764">
    <property type="entry name" value="EFG_IV"/>
    <property type="match status" value="1"/>
</dbReference>
<evidence type="ECO:0000313" key="10">
    <source>
        <dbReference type="EMBL" id="SEH72746.1"/>
    </source>
</evidence>
<dbReference type="Pfam" id="PF00009">
    <property type="entry name" value="GTP_EFTU"/>
    <property type="match status" value="1"/>
</dbReference>
<dbReference type="InterPro" id="IPR031157">
    <property type="entry name" value="G_TR_CS"/>
</dbReference>
<dbReference type="FunFam" id="2.40.30.10:FF:000006">
    <property type="entry name" value="Elongation factor G"/>
    <property type="match status" value="1"/>
</dbReference>
<name>A0A1H6KQ94_9GAMM</name>
<dbReference type="Proteomes" id="UP000198988">
    <property type="component" value="Unassembled WGS sequence"/>
</dbReference>
<keyword evidence="6 8" id="KW-0342">GTP-binding</keyword>
<proteinExistence type="inferred from homology"/>
<evidence type="ECO:0000256" key="4">
    <source>
        <dbReference type="ARBA" id="ARBA00022768"/>
    </source>
</evidence>
<dbReference type="PROSITE" id="PS51722">
    <property type="entry name" value="G_TR_2"/>
    <property type="match status" value="1"/>
</dbReference>
<evidence type="ECO:0000256" key="6">
    <source>
        <dbReference type="ARBA" id="ARBA00023134"/>
    </source>
</evidence>
<dbReference type="SUPFAM" id="SSF50447">
    <property type="entry name" value="Translation proteins"/>
    <property type="match status" value="1"/>
</dbReference>
<dbReference type="NCBIfam" id="NF009381">
    <property type="entry name" value="PRK12740.1-5"/>
    <property type="match status" value="1"/>
</dbReference>
<dbReference type="InterPro" id="IPR009000">
    <property type="entry name" value="Transl_B-barrel_sf"/>
</dbReference>
<keyword evidence="8" id="KW-0963">Cytoplasm</keyword>
<dbReference type="Gene3D" id="2.40.30.10">
    <property type="entry name" value="Translation factors"/>
    <property type="match status" value="1"/>
</dbReference>
<dbReference type="NCBIfam" id="TIGR00484">
    <property type="entry name" value="EF-G"/>
    <property type="match status" value="1"/>
</dbReference>
<dbReference type="InterPro" id="IPR035647">
    <property type="entry name" value="EFG_III/V"/>
</dbReference>
<dbReference type="PANTHER" id="PTHR43261">
    <property type="entry name" value="TRANSLATION ELONGATION FACTOR G-RELATED"/>
    <property type="match status" value="1"/>
</dbReference>
<dbReference type="InterPro" id="IPR004161">
    <property type="entry name" value="EFTu-like_2"/>
</dbReference>
<dbReference type="STRING" id="235205.BAZSYMB_GORF75_GLIMMER3"/>
<dbReference type="FunFam" id="3.40.50.300:FF:000029">
    <property type="entry name" value="Elongation factor G"/>
    <property type="match status" value="1"/>
</dbReference>
<evidence type="ECO:0000256" key="2">
    <source>
        <dbReference type="ARBA" id="ARBA00017872"/>
    </source>
</evidence>
<comment type="similarity">
    <text evidence="1 8">Belongs to the TRAFAC class translation factor GTPase superfamily. Classic translation factor GTPase family. EF-G/EF-2 subfamily.</text>
</comment>
<dbReference type="Gene3D" id="3.40.50.300">
    <property type="entry name" value="P-loop containing nucleotide triphosphate hydrolases"/>
    <property type="match status" value="1"/>
</dbReference>
<protein>
    <recommendedName>
        <fullName evidence="2 8">Elongation factor G</fullName>
        <shortName evidence="8">EF-G</shortName>
    </recommendedName>
</protein>
<evidence type="ECO:0000313" key="11">
    <source>
        <dbReference type="EMBL" id="SEH76018.1"/>
    </source>
</evidence>
<evidence type="ECO:0000256" key="1">
    <source>
        <dbReference type="ARBA" id="ARBA00005870"/>
    </source>
</evidence>
<dbReference type="Gene3D" id="3.30.230.10">
    <property type="match status" value="1"/>
</dbReference>
<dbReference type="SUPFAM" id="SSF54980">
    <property type="entry name" value="EF-G C-terminal domain-like"/>
    <property type="match status" value="2"/>
</dbReference>
<dbReference type="RefSeq" id="WP_090715654.1">
    <property type="nucleotide sequence ID" value="NZ_CAESAP020000116.1"/>
</dbReference>
<comment type="subcellular location">
    <subcellularLocation>
        <location evidence="8">Cytoplasm</location>
    </subcellularLocation>
</comment>
<dbReference type="InterPro" id="IPR020568">
    <property type="entry name" value="Ribosomal_Su5_D2-typ_SF"/>
</dbReference>
<dbReference type="HAMAP" id="MF_00054_B">
    <property type="entry name" value="EF_G_EF_2_B"/>
    <property type="match status" value="1"/>
</dbReference>
<reference evidence="11" key="1">
    <citation type="submission" date="2016-06" db="EMBL/GenBank/DDBJ databases">
        <authorList>
            <person name="Olsen C.W."/>
            <person name="Carey S."/>
            <person name="Hinshaw L."/>
            <person name="Karasin A.I."/>
        </authorList>
    </citation>
    <scope>NUCLEOTIDE SEQUENCE [LARGE SCALE GENOMIC DNA]</scope>
    <source>
        <strain evidence="11">BazSymA</strain>
        <strain evidence="10">BazSymB</strain>
    </source>
</reference>
<feature type="domain" description="Tr-type G" evidence="9">
    <location>
        <begin position="8"/>
        <end position="290"/>
    </location>
</feature>
<dbReference type="SUPFAM" id="SSF54211">
    <property type="entry name" value="Ribosomal protein S5 domain 2-like"/>
    <property type="match status" value="1"/>
</dbReference>
<evidence type="ECO:0000256" key="5">
    <source>
        <dbReference type="ARBA" id="ARBA00022917"/>
    </source>
</evidence>
<dbReference type="GO" id="GO:0003924">
    <property type="term" value="F:GTPase activity"/>
    <property type="evidence" value="ECO:0007669"/>
    <property type="project" value="InterPro"/>
</dbReference>
<accession>A0A1H6KQ94</accession>
<organism evidence="11 13">
    <name type="scientific">Bathymodiolus azoricus thioautotrophic gill symbiont</name>
    <dbReference type="NCBI Taxonomy" id="235205"/>
    <lineage>
        <taxon>Bacteria</taxon>
        <taxon>Pseudomonadati</taxon>
        <taxon>Pseudomonadota</taxon>
        <taxon>Gammaproteobacteria</taxon>
        <taxon>sulfur-oxidizing symbionts</taxon>
    </lineage>
</organism>
<dbReference type="GO" id="GO:0005737">
    <property type="term" value="C:cytoplasm"/>
    <property type="evidence" value="ECO:0007669"/>
    <property type="project" value="UniProtKB-SubCell"/>
</dbReference>
<dbReference type="InterPro" id="IPR027417">
    <property type="entry name" value="P-loop_NTPase"/>
</dbReference>
<dbReference type="FunFam" id="3.30.70.240:FF:000001">
    <property type="entry name" value="Elongation factor G"/>
    <property type="match status" value="1"/>
</dbReference>
<sequence length="700" mass="77552">MARNHPLSRYRNVGVMAHIDAGKTTTTERVLLYTGRTHKIGEVHDGGATMDWMEQEQERGITITSAATTCMWKGMDEQFEEHRINIIDTPGHVDFTIEVERSLKVLDGALALFCAVGGVEPQSETVWRQANKYNVPRIGFVNKMDRAGADFLRVCEQIKIRLGANPVPMQIAIGAEEDFKGVVDLITMKAIYWDEADQGATYETKDIPAELQDLADEKREFMIESAAEANDELMEKYLEEGELSADEIKEGIRSQCIGNHIIPMFCGSAFKNKGVQAALDAIIMYMPSPLDVDAIEGVLDDKDETKAPRKADDDEPFSALAFKIATDPFVGTLTFFRVYSGVLKAGDFVYNSSKGKKERIGRMVQMHSNERDEIKEVRAGDIAAAIGLKDVTTGDTLCDMKEKIVLERMEFPEPVIALAVEPKTKVDQEKMGIALGKLAAEDPSFRVSSDEESGQTIIAGMGELHLDIIVDRMRREFDVECNVGAPQVAYREAITTMVEHQHKFAKQSGGRGQYGHVYLRIEPQEPGAGYEFVDEIKGGVIPKEYVPAVNKGIQEQMENGVLAGFPLVDMKVTVYDGSYHDVDSNEMAFKIAASKCLSEGVRMANPQLLEPMMAVEIVTPEEYMGDVMGDLNRRRGLVGAMEDLPNGKQLKADVPLAEMFGYANDLRSATQGRASYSMEFSKYTAAPKNVADDVIEKLNK</sequence>
<feature type="binding site" evidence="8">
    <location>
        <begin position="142"/>
        <end position="145"/>
    </location>
    <ligand>
        <name>GTP</name>
        <dbReference type="ChEBI" id="CHEBI:37565"/>
    </ligand>
</feature>
<evidence type="ECO:0000256" key="8">
    <source>
        <dbReference type="HAMAP-Rule" id="MF_00054"/>
    </source>
</evidence>
<dbReference type="Pfam" id="PF14492">
    <property type="entry name" value="EFG_III"/>
    <property type="match status" value="1"/>
</dbReference>
<dbReference type="InterPro" id="IPR000795">
    <property type="entry name" value="T_Tr_GTP-bd_dom"/>
</dbReference>
<dbReference type="Gene3D" id="3.30.70.240">
    <property type="match status" value="1"/>
</dbReference>
<evidence type="ECO:0000313" key="12">
    <source>
        <dbReference type="Proteomes" id="UP000198559"/>
    </source>
</evidence>
<dbReference type="InterPro" id="IPR047872">
    <property type="entry name" value="EFG_IV"/>
</dbReference>
<comment type="function">
    <text evidence="7 8">Catalyzes the GTP-dependent ribosomal translocation step during translation elongation. During this step, the ribosome changes from the pre-translocational (PRE) to the post-translocational (POST) state as the newly formed A-site-bound peptidyl-tRNA and P-site-bound deacylated tRNA move to the P and E sites, respectively. Catalyzes the coordinated movement of the two tRNA molecules, the mRNA and conformational changes in the ribosome.</text>
</comment>
<dbReference type="FunFam" id="3.30.70.870:FF:000001">
    <property type="entry name" value="Elongation factor G"/>
    <property type="match status" value="1"/>
</dbReference>
<evidence type="ECO:0000256" key="3">
    <source>
        <dbReference type="ARBA" id="ARBA00022741"/>
    </source>
</evidence>
<dbReference type="CDD" id="cd03713">
    <property type="entry name" value="EFG_mtEFG_C"/>
    <property type="match status" value="1"/>
</dbReference>
<dbReference type="CDD" id="cd01886">
    <property type="entry name" value="EF-G"/>
    <property type="match status" value="1"/>
</dbReference>
<dbReference type="InterPro" id="IPR014721">
    <property type="entry name" value="Ribsml_uS5_D2-typ_fold_subgr"/>
</dbReference>
<keyword evidence="4 8" id="KW-0251">Elongation factor</keyword>
<dbReference type="InterPro" id="IPR041095">
    <property type="entry name" value="EFG_II"/>
</dbReference>
<gene>
    <name evidence="8" type="primary">fusA</name>
    <name evidence="11" type="ORF">BAZSYMA_ACONTIG02959_0</name>
    <name evidence="10" type="ORF">BAZSYMB_GORF75_GLIMMER3</name>
</gene>
<dbReference type="GO" id="GO:0097216">
    <property type="term" value="F:guanosine tetraphosphate binding"/>
    <property type="evidence" value="ECO:0007669"/>
    <property type="project" value="UniProtKB-ARBA"/>
</dbReference>
<dbReference type="SMART" id="SM00838">
    <property type="entry name" value="EFG_C"/>
    <property type="match status" value="1"/>
</dbReference>
<feature type="binding site" evidence="8">
    <location>
        <begin position="88"/>
        <end position="92"/>
    </location>
    <ligand>
        <name>GTP</name>
        <dbReference type="ChEBI" id="CHEBI:37565"/>
    </ligand>
</feature>
<dbReference type="FunFam" id="3.30.230.10:FF:000003">
    <property type="entry name" value="Elongation factor G"/>
    <property type="match status" value="1"/>
</dbReference>
<dbReference type="OrthoDB" id="9804431at2"/>
<dbReference type="EMBL" id="CDSC02000173">
    <property type="protein sequence ID" value="SEH76018.1"/>
    <property type="molecule type" value="Genomic_DNA"/>
</dbReference>
<dbReference type="Proteomes" id="UP000198559">
    <property type="component" value="Unassembled WGS sequence"/>
</dbReference>
<dbReference type="GO" id="GO:0032790">
    <property type="term" value="P:ribosome disassembly"/>
    <property type="evidence" value="ECO:0007669"/>
    <property type="project" value="TreeGrafter"/>
</dbReference>
<dbReference type="Pfam" id="PF00679">
    <property type="entry name" value="EFG_C"/>
    <property type="match status" value="1"/>
</dbReference>
<dbReference type="CDD" id="cd01434">
    <property type="entry name" value="EFG_mtEFG1_IV"/>
    <property type="match status" value="1"/>
</dbReference>
<dbReference type="InterPro" id="IPR005517">
    <property type="entry name" value="Transl_elong_EFG/EF2_IV"/>
</dbReference>
<dbReference type="GO" id="GO:0005525">
    <property type="term" value="F:GTP binding"/>
    <property type="evidence" value="ECO:0007669"/>
    <property type="project" value="UniProtKB-UniRule"/>
</dbReference>
<dbReference type="InterPro" id="IPR005225">
    <property type="entry name" value="Small_GTP-bd"/>
</dbReference>
<dbReference type="CDD" id="cd04088">
    <property type="entry name" value="EFG_mtEFG_II"/>
    <property type="match status" value="1"/>
</dbReference>
<dbReference type="InterPro" id="IPR035649">
    <property type="entry name" value="EFG_V"/>
</dbReference>
<dbReference type="SUPFAM" id="SSF52540">
    <property type="entry name" value="P-loop containing nucleoside triphosphate hydrolases"/>
    <property type="match status" value="1"/>
</dbReference>